<evidence type="ECO:0000259" key="7">
    <source>
        <dbReference type="Pfam" id="PF01035"/>
    </source>
</evidence>
<evidence type="ECO:0000256" key="3">
    <source>
        <dbReference type="ARBA" id="ARBA00022679"/>
    </source>
</evidence>
<dbReference type="GO" id="GO:0006281">
    <property type="term" value="P:DNA repair"/>
    <property type="evidence" value="ECO:0007669"/>
    <property type="project" value="UniProtKB-KW"/>
</dbReference>
<dbReference type="InterPro" id="IPR036217">
    <property type="entry name" value="MethylDNA_cys_MeTrfase_DNAb"/>
</dbReference>
<keyword evidence="2 8" id="KW-0489">Methyltransferase</keyword>
<dbReference type="NCBIfam" id="TIGR00589">
    <property type="entry name" value="ogt"/>
    <property type="match status" value="1"/>
</dbReference>
<accession>A0A371R5V1</accession>
<dbReference type="PROSITE" id="PS00374">
    <property type="entry name" value="MGMT"/>
    <property type="match status" value="1"/>
</dbReference>
<dbReference type="InterPro" id="IPR014048">
    <property type="entry name" value="MethylDNA_cys_MeTrfase_DNA-bd"/>
</dbReference>
<comment type="catalytic activity">
    <reaction evidence="1">
        <text>a 4-O-methyl-thymidine in DNA + L-cysteinyl-[protein] = a thymidine in DNA + S-methyl-L-cysteinyl-[protein]</text>
        <dbReference type="Rhea" id="RHEA:53428"/>
        <dbReference type="Rhea" id="RHEA-COMP:10131"/>
        <dbReference type="Rhea" id="RHEA-COMP:10132"/>
        <dbReference type="Rhea" id="RHEA-COMP:13555"/>
        <dbReference type="Rhea" id="RHEA-COMP:13556"/>
        <dbReference type="ChEBI" id="CHEBI:29950"/>
        <dbReference type="ChEBI" id="CHEBI:82612"/>
        <dbReference type="ChEBI" id="CHEBI:137386"/>
        <dbReference type="ChEBI" id="CHEBI:137387"/>
        <dbReference type="EC" id="2.1.1.63"/>
    </reaction>
</comment>
<dbReference type="InterPro" id="IPR036388">
    <property type="entry name" value="WH-like_DNA-bd_sf"/>
</dbReference>
<evidence type="ECO:0000256" key="4">
    <source>
        <dbReference type="ARBA" id="ARBA00022763"/>
    </source>
</evidence>
<dbReference type="GO" id="GO:0003908">
    <property type="term" value="F:methylated-DNA-[protein]-cysteine S-methyltransferase activity"/>
    <property type="evidence" value="ECO:0007669"/>
    <property type="project" value="UniProtKB-EC"/>
</dbReference>
<evidence type="ECO:0000256" key="6">
    <source>
        <dbReference type="ARBA" id="ARBA00049348"/>
    </source>
</evidence>
<dbReference type="PANTHER" id="PTHR10815">
    <property type="entry name" value="METHYLATED-DNA--PROTEIN-CYSTEINE METHYLTRANSFERASE"/>
    <property type="match status" value="1"/>
</dbReference>
<evidence type="ECO:0000256" key="5">
    <source>
        <dbReference type="ARBA" id="ARBA00023204"/>
    </source>
</evidence>
<keyword evidence="5" id="KW-0234">DNA repair</keyword>
<evidence type="ECO:0000313" key="9">
    <source>
        <dbReference type="Proteomes" id="UP000256877"/>
    </source>
</evidence>
<proteinExistence type="predicted"/>
<dbReference type="PANTHER" id="PTHR10815:SF13">
    <property type="entry name" value="METHYLATED-DNA--PROTEIN-CYSTEINE METHYLTRANSFERASE"/>
    <property type="match status" value="1"/>
</dbReference>
<dbReference type="InterPro" id="IPR001497">
    <property type="entry name" value="MethylDNA_cys_MeTrfase_AS"/>
</dbReference>
<reference evidence="8 9" key="1">
    <citation type="submission" date="2017-07" db="EMBL/GenBank/DDBJ databases">
        <title>Draft genome sequence of aerobic hyperthermophilic archaea, Pyrobaculum aerophilum YKB31 and YKB32.</title>
        <authorList>
            <person name="Mochizuki T."/>
            <person name="Berliner A.J."/>
            <person name="Yoshida-Takashima Y."/>
            <person name="Takaki Y."/>
            <person name="Nunoura T."/>
            <person name="Takai K."/>
        </authorList>
    </citation>
    <scope>NUCLEOTIDE SEQUENCE [LARGE SCALE GENOMIC DNA]</scope>
    <source>
        <strain evidence="8 9">YKB32</strain>
    </source>
</reference>
<dbReference type="RefSeq" id="WP_116430429.1">
    <property type="nucleotide sequence ID" value="NZ_NMUF01000006.1"/>
</dbReference>
<dbReference type="AlphaFoldDB" id="A0A371R5V1"/>
<organism evidence="8 9">
    <name type="scientific">Pyrobaculum aerophilum</name>
    <dbReference type="NCBI Taxonomy" id="13773"/>
    <lineage>
        <taxon>Archaea</taxon>
        <taxon>Thermoproteota</taxon>
        <taxon>Thermoprotei</taxon>
        <taxon>Thermoproteales</taxon>
        <taxon>Thermoproteaceae</taxon>
        <taxon>Pyrobaculum</taxon>
    </lineage>
</organism>
<dbReference type="GO" id="GO:0032259">
    <property type="term" value="P:methylation"/>
    <property type="evidence" value="ECO:0007669"/>
    <property type="project" value="UniProtKB-KW"/>
</dbReference>
<sequence>MICSQYGPVVVGWDGSKTFVNPSLCSKRVGLAEFLELINIDEIDKRLLYLLGIPRGYVTTYKLYAEVLGTSPRHVGWLMARNPLPVILPCHRVVKSDFSLGGYTGGAEVKKKLLAYEGALCGDRPCRVVRPRMIDDVRDALFKSLGLA</sequence>
<comment type="caution">
    <text evidence="8">The sequence shown here is derived from an EMBL/GenBank/DDBJ whole genome shotgun (WGS) entry which is preliminary data.</text>
</comment>
<evidence type="ECO:0000256" key="1">
    <source>
        <dbReference type="ARBA" id="ARBA00001286"/>
    </source>
</evidence>
<evidence type="ECO:0000256" key="2">
    <source>
        <dbReference type="ARBA" id="ARBA00022603"/>
    </source>
</evidence>
<dbReference type="CDD" id="cd06445">
    <property type="entry name" value="ATase"/>
    <property type="match status" value="1"/>
</dbReference>
<keyword evidence="4" id="KW-0227">DNA damage</keyword>
<dbReference type="Gene3D" id="1.10.10.10">
    <property type="entry name" value="Winged helix-like DNA-binding domain superfamily/Winged helix DNA-binding domain"/>
    <property type="match status" value="1"/>
</dbReference>
<dbReference type="EMBL" id="NMUF01000006">
    <property type="protein sequence ID" value="RFA99454.1"/>
    <property type="molecule type" value="Genomic_DNA"/>
</dbReference>
<dbReference type="SUPFAM" id="SSF46767">
    <property type="entry name" value="Methylated DNA-protein cysteine methyltransferase, C-terminal domain"/>
    <property type="match status" value="1"/>
</dbReference>
<dbReference type="OrthoDB" id="372118at2157"/>
<dbReference type="Proteomes" id="UP000256877">
    <property type="component" value="Unassembled WGS sequence"/>
</dbReference>
<feature type="domain" description="Methylated-DNA-[protein]-cysteine S-methyltransferase DNA binding" evidence="7">
    <location>
        <begin position="50"/>
        <end position="119"/>
    </location>
</feature>
<gene>
    <name evidence="8" type="ORF">CGL52_03605</name>
</gene>
<name>A0A371R5V1_9CREN</name>
<comment type="catalytic activity">
    <reaction evidence="6">
        <text>a 6-O-methyl-2'-deoxyguanosine in DNA + L-cysteinyl-[protein] = S-methyl-L-cysteinyl-[protein] + a 2'-deoxyguanosine in DNA</text>
        <dbReference type="Rhea" id="RHEA:24000"/>
        <dbReference type="Rhea" id="RHEA-COMP:10131"/>
        <dbReference type="Rhea" id="RHEA-COMP:10132"/>
        <dbReference type="Rhea" id="RHEA-COMP:11367"/>
        <dbReference type="Rhea" id="RHEA-COMP:11368"/>
        <dbReference type="ChEBI" id="CHEBI:29950"/>
        <dbReference type="ChEBI" id="CHEBI:82612"/>
        <dbReference type="ChEBI" id="CHEBI:85445"/>
        <dbReference type="ChEBI" id="CHEBI:85448"/>
        <dbReference type="EC" id="2.1.1.63"/>
    </reaction>
</comment>
<dbReference type="Pfam" id="PF01035">
    <property type="entry name" value="DNA_binding_1"/>
    <property type="match status" value="1"/>
</dbReference>
<evidence type="ECO:0000313" key="8">
    <source>
        <dbReference type="EMBL" id="RFA99454.1"/>
    </source>
</evidence>
<protein>
    <submittedName>
        <fullName evidence="8">Cysteine methyltransferase</fullName>
    </submittedName>
</protein>
<keyword evidence="3 8" id="KW-0808">Transferase</keyword>